<dbReference type="SUPFAM" id="SSF53756">
    <property type="entry name" value="UDP-Glycosyltransferase/glycogen phosphorylase"/>
    <property type="match status" value="1"/>
</dbReference>
<dbReference type="RefSeq" id="WP_084285969.1">
    <property type="nucleotide sequence ID" value="NZ_FWXJ01000021.1"/>
</dbReference>
<keyword evidence="3" id="KW-0808">Transferase</keyword>
<evidence type="ECO:0000259" key="1">
    <source>
        <dbReference type="Pfam" id="PF00534"/>
    </source>
</evidence>
<protein>
    <submittedName>
        <fullName evidence="3">Glycosyltransferase involved in cell wall bisynthesis</fullName>
    </submittedName>
</protein>
<dbReference type="OrthoDB" id="509705at2"/>
<dbReference type="CDD" id="cd03801">
    <property type="entry name" value="GT4_PimA-like"/>
    <property type="match status" value="1"/>
</dbReference>
<evidence type="ECO:0000259" key="2">
    <source>
        <dbReference type="Pfam" id="PF13439"/>
    </source>
</evidence>
<dbReference type="InterPro" id="IPR028098">
    <property type="entry name" value="Glyco_trans_4-like_N"/>
</dbReference>
<dbReference type="InterPro" id="IPR050194">
    <property type="entry name" value="Glycosyltransferase_grp1"/>
</dbReference>
<dbReference type="PANTHER" id="PTHR45947:SF13">
    <property type="entry name" value="TRANSFERASE"/>
    <property type="match status" value="1"/>
</dbReference>
<evidence type="ECO:0000313" key="4">
    <source>
        <dbReference type="Proteomes" id="UP000192708"/>
    </source>
</evidence>
<gene>
    <name evidence="3" type="ORF">SAMN06296008_1215</name>
</gene>
<dbReference type="AlphaFoldDB" id="A0A1W2CAK1"/>
<dbReference type="STRING" id="1938817.SAMN06296008_1215"/>
<dbReference type="Gene3D" id="3.40.50.2000">
    <property type="entry name" value="Glycogen Phosphorylase B"/>
    <property type="match status" value="2"/>
</dbReference>
<dbReference type="GO" id="GO:0016757">
    <property type="term" value="F:glycosyltransferase activity"/>
    <property type="evidence" value="ECO:0007669"/>
    <property type="project" value="InterPro"/>
</dbReference>
<dbReference type="EMBL" id="FWXJ01000021">
    <property type="protein sequence ID" value="SMC81994.1"/>
    <property type="molecule type" value="Genomic_DNA"/>
</dbReference>
<dbReference type="Proteomes" id="UP000192708">
    <property type="component" value="Unassembled WGS sequence"/>
</dbReference>
<evidence type="ECO:0000313" key="3">
    <source>
        <dbReference type="EMBL" id="SMC81994.1"/>
    </source>
</evidence>
<feature type="domain" description="Glycosyltransferase subfamily 4-like N-terminal" evidence="2">
    <location>
        <begin position="29"/>
        <end position="208"/>
    </location>
</feature>
<keyword evidence="4" id="KW-1185">Reference proteome</keyword>
<name>A0A1W2CAK1_9BURK</name>
<sequence>MRILLVHNFYGSRNPSGENIAFLNDKNLLIEYGHKVSTFTCSSDAIRSDNILFGFLGKLIGGFSTPFNIFSAFRFKLIVSIFRPEVIHIHNVFPLISPSIFYFAPKKIPIIATLHNYRYFCPAAIPLRNNQICTLCIDNKSPWFSLVFGCYRNSRVATLPVAISVWFLRFFNVLNKNITTYIAFSHFQSNLLTRAGISSSLIKVRPNFYSGNSNYIEWNKRRDYIVYVGRLSEEKGIVTLINAWKIWGDKAPELRIIGDGVLQHKIKILLESFPHNIKLLGYLDEVSIKEQIGNSKLTIIPSECYEGFPMVIAESFAYGTPVAVSNLGPLPEIVTDHQNGILFDPFSPNSLFIKVRSYWLDQSSLELLSINAYATFIKYYTSETSYKKLMNIYINAINIKS</sequence>
<dbReference type="PANTHER" id="PTHR45947">
    <property type="entry name" value="SULFOQUINOVOSYL TRANSFERASE SQD2"/>
    <property type="match status" value="1"/>
</dbReference>
<organism evidence="3 4">
    <name type="scientific">Polynucleobacter kasalickyi</name>
    <dbReference type="NCBI Taxonomy" id="1938817"/>
    <lineage>
        <taxon>Bacteria</taxon>
        <taxon>Pseudomonadati</taxon>
        <taxon>Pseudomonadota</taxon>
        <taxon>Betaproteobacteria</taxon>
        <taxon>Burkholderiales</taxon>
        <taxon>Burkholderiaceae</taxon>
        <taxon>Polynucleobacter</taxon>
    </lineage>
</organism>
<dbReference type="InterPro" id="IPR001296">
    <property type="entry name" value="Glyco_trans_1"/>
</dbReference>
<accession>A0A1W2CAK1</accession>
<dbReference type="Pfam" id="PF13439">
    <property type="entry name" value="Glyco_transf_4"/>
    <property type="match status" value="1"/>
</dbReference>
<reference evidence="3 4" key="1">
    <citation type="submission" date="2017-04" db="EMBL/GenBank/DDBJ databases">
        <authorList>
            <person name="Afonso C.L."/>
            <person name="Miller P.J."/>
            <person name="Scott M.A."/>
            <person name="Spackman E."/>
            <person name="Goraichik I."/>
            <person name="Dimitrov K.M."/>
            <person name="Suarez D.L."/>
            <person name="Swayne D.E."/>
        </authorList>
    </citation>
    <scope>NUCLEOTIDE SEQUENCE [LARGE SCALE GENOMIC DNA]</scope>
    <source>
        <strain evidence="3 4">VK13</strain>
    </source>
</reference>
<feature type="domain" description="Glycosyl transferase family 1" evidence="1">
    <location>
        <begin position="217"/>
        <end position="373"/>
    </location>
</feature>
<dbReference type="Pfam" id="PF00534">
    <property type="entry name" value="Glycos_transf_1"/>
    <property type="match status" value="1"/>
</dbReference>
<proteinExistence type="predicted"/>